<organism evidence="1 2">
    <name type="scientific">Dermacentor silvarum</name>
    <name type="common">Tick</name>
    <dbReference type="NCBI Taxonomy" id="543639"/>
    <lineage>
        <taxon>Eukaryota</taxon>
        <taxon>Metazoa</taxon>
        <taxon>Ecdysozoa</taxon>
        <taxon>Arthropoda</taxon>
        <taxon>Chelicerata</taxon>
        <taxon>Arachnida</taxon>
        <taxon>Acari</taxon>
        <taxon>Parasitiformes</taxon>
        <taxon>Ixodida</taxon>
        <taxon>Ixodoidea</taxon>
        <taxon>Ixodidae</taxon>
        <taxon>Rhipicephalinae</taxon>
        <taxon>Dermacentor</taxon>
    </lineage>
</organism>
<protein>
    <submittedName>
        <fullName evidence="1">Uncharacterized protein</fullName>
    </submittedName>
</protein>
<evidence type="ECO:0000313" key="2">
    <source>
        <dbReference type="Proteomes" id="UP000821865"/>
    </source>
</evidence>
<dbReference type="EMBL" id="CM023476">
    <property type="protein sequence ID" value="KAH7941695.1"/>
    <property type="molecule type" value="Genomic_DNA"/>
</dbReference>
<comment type="caution">
    <text evidence="1">The sequence shown here is derived from an EMBL/GenBank/DDBJ whole genome shotgun (WGS) entry which is preliminary data.</text>
</comment>
<gene>
    <name evidence="1" type="ORF">HPB49_016128</name>
</gene>
<name>A0ACB8CFY6_DERSI</name>
<proteinExistence type="predicted"/>
<sequence>MSACAHQGCLLPVSETARLRARIRTFFSSARETPTIFLCVGRIAFSSGAPGAVGKSAEPTPVYLAVAIIDEILQPATTGEAFHKEAVHVQGTQCDASEMRTPPIEQDQFEEVTQAGCKASKFFRALRCVGVACSSDKTHFRVQNAFLIPAVTKVWTNQQNVLFDEAIGRPLRVAGDGRADSPGHSAKYGTYSLLDIELNKSNETKGSNHMELEGLKRTLQICEANGLEISTLFTERPSQIKAFTSKETSIEHNFDCWHVAKMLKKKLTAAAKLKKFQELAPWIPAVVNHLYWCALSSRAQPD</sequence>
<dbReference type="Proteomes" id="UP000821865">
    <property type="component" value="Chromosome 7"/>
</dbReference>
<evidence type="ECO:0000313" key="1">
    <source>
        <dbReference type="EMBL" id="KAH7941695.1"/>
    </source>
</evidence>
<accession>A0ACB8CFY6</accession>
<keyword evidence="2" id="KW-1185">Reference proteome</keyword>
<reference evidence="1" key="1">
    <citation type="submission" date="2020-05" db="EMBL/GenBank/DDBJ databases">
        <title>Large-scale comparative analyses of tick genomes elucidate their genetic diversity and vector capacities.</title>
        <authorList>
            <person name="Jia N."/>
            <person name="Wang J."/>
            <person name="Shi W."/>
            <person name="Du L."/>
            <person name="Sun Y."/>
            <person name="Zhan W."/>
            <person name="Jiang J."/>
            <person name="Wang Q."/>
            <person name="Zhang B."/>
            <person name="Ji P."/>
            <person name="Sakyi L.B."/>
            <person name="Cui X."/>
            <person name="Yuan T."/>
            <person name="Jiang B."/>
            <person name="Yang W."/>
            <person name="Lam T.T.-Y."/>
            <person name="Chang Q."/>
            <person name="Ding S."/>
            <person name="Wang X."/>
            <person name="Zhu J."/>
            <person name="Ruan X."/>
            <person name="Zhao L."/>
            <person name="Wei J."/>
            <person name="Que T."/>
            <person name="Du C."/>
            <person name="Cheng J."/>
            <person name="Dai P."/>
            <person name="Han X."/>
            <person name="Huang E."/>
            <person name="Gao Y."/>
            <person name="Liu J."/>
            <person name="Shao H."/>
            <person name="Ye R."/>
            <person name="Li L."/>
            <person name="Wei W."/>
            <person name="Wang X."/>
            <person name="Wang C."/>
            <person name="Yang T."/>
            <person name="Huo Q."/>
            <person name="Li W."/>
            <person name="Guo W."/>
            <person name="Chen H."/>
            <person name="Zhou L."/>
            <person name="Ni X."/>
            <person name="Tian J."/>
            <person name="Zhou Y."/>
            <person name="Sheng Y."/>
            <person name="Liu T."/>
            <person name="Pan Y."/>
            <person name="Xia L."/>
            <person name="Li J."/>
            <person name="Zhao F."/>
            <person name="Cao W."/>
        </authorList>
    </citation>
    <scope>NUCLEOTIDE SEQUENCE</scope>
    <source>
        <strain evidence="1">Dsil-2018</strain>
    </source>
</reference>